<proteinExistence type="predicted"/>
<name>A0A212JJD1_9FIRM</name>
<sequence length="75" mass="7397">MPQCPPGSDLVLLSASVAIGLSNDLSADDTAVLSGVFSAIGDNLSIIAAKKQICENKSDAAAAQSSSQASTSSEA</sequence>
<evidence type="ECO:0000313" key="1">
    <source>
        <dbReference type="EMBL" id="SBV99517.1"/>
    </source>
</evidence>
<accession>A0A212JJD1</accession>
<organism evidence="1">
    <name type="scientific">uncultured Eubacteriales bacterium</name>
    <dbReference type="NCBI Taxonomy" id="172733"/>
    <lineage>
        <taxon>Bacteria</taxon>
        <taxon>Bacillati</taxon>
        <taxon>Bacillota</taxon>
        <taxon>Clostridia</taxon>
        <taxon>Eubacteriales</taxon>
        <taxon>environmental samples</taxon>
    </lineage>
</organism>
<protein>
    <submittedName>
        <fullName evidence="1">Uncharacterized protein</fullName>
    </submittedName>
</protein>
<dbReference type="AlphaFoldDB" id="A0A212JJD1"/>
<dbReference type="EMBL" id="FLUN01000001">
    <property type="protein sequence ID" value="SBV99517.1"/>
    <property type="molecule type" value="Genomic_DNA"/>
</dbReference>
<gene>
    <name evidence="1" type="ORF">KL86CLO1_11212</name>
</gene>
<reference evidence="1" key="1">
    <citation type="submission" date="2016-04" db="EMBL/GenBank/DDBJ databases">
        <authorList>
            <person name="Evans L.H."/>
            <person name="Alamgir A."/>
            <person name="Owens N."/>
            <person name="Weber N.D."/>
            <person name="Virtaneva K."/>
            <person name="Barbian K."/>
            <person name="Babar A."/>
            <person name="Rosenke K."/>
        </authorList>
    </citation>
    <scope>NUCLEOTIDE SEQUENCE</scope>
    <source>
        <strain evidence="1">86</strain>
    </source>
</reference>